<dbReference type="Proteomes" id="UP001230035">
    <property type="component" value="Unassembled WGS sequence"/>
</dbReference>
<reference evidence="1 2" key="1">
    <citation type="submission" date="2023-05" db="EMBL/GenBank/DDBJ databases">
        <title>Flavobacterium sedimenti sp. nov., isolated from the sediment.</title>
        <authorList>
            <person name="Wu N."/>
        </authorList>
    </citation>
    <scope>NUCLEOTIDE SEQUENCE [LARGE SCALE GENOMIC DNA]</scope>
    <source>
        <strain evidence="1 2">YZ-48</strain>
    </source>
</reference>
<organism evidence="1 2">
    <name type="scientific">Flavobacterium sedimenticola</name>
    <dbReference type="NCBI Taxonomy" id="3043286"/>
    <lineage>
        <taxon>Bacteria</taxon>
        <taxon>Pseudomonadati</taxon>
        <taxon>Bacteroidota</taxon>
        <taxon>Flavobacteriia</taxon>
        <taxon>Flavobacteriales</taxon>
        <taxon>Flavobacteriaceae</taxon>
        <taxon>Flavobacterium</taxon>
    </lineage>
</organism>
<dbReference type="RefSeq" id="WP_283238039.1">
    <property type="nucleotide sequence ID" value="NZ_JASGBP010000001.1"/>
</dbReference>
<proteinExistence type="predicted"/>
<evidence type="ECO:0000313" key="1">
    <source>
        <dbReference type="EMBL" id="MDI9256360.1"/>
    </source>
</evidence>
<sequence length="72" mass="8197">MKNVLSIEKVSEIITNLQFAETVINSQKADLEIAIRERANENERETLESDLELINKVKSYVDSALGELETLF</sequence>
<gene>
    <name evidence="1" type="ORF">QHT84_02915</name>
</gene>
<protein>
    <submittedName>
        <fullName evidence="1">Uncharacterized protein</fullName>
    </submittedName>
</protein>
<keyword evidence="2" id="KW-1185">Reference proteome</keyword>
<evidence type="ECO:0000313" key="2">
    <source>
        <dbReference type="Proteomes" id="UP001230035"/>
    </source>
</evidence>
<comment type="caution">
    <text evidence="1">The sequence shown here is derived from an EMBL/GenBank/DDBJ whole genome shotgun (WGS) entry which is preliminary data.</text>
</comment>
<accession>A0ABT6XMQ4</accession>
<name>A0ABT6XMQ4_9FLAO</name>
<dbReference type="EMBL" id="JASGBP010000001">
    <property type="protein sequence ID" value="MDI9256360.1"/>
    <property type="molecule type" value="Genomic_DNA"/>
</dbReference>